<dbReference type="PANTHER" id="PTHR34093">
    <property type="entry name" value="CHLORIDE CHANNEL CLIC-LIKE PROTEIN 1"/>
    <property type="match status" value="1"/>
</dbReference>
<dbReference type="AlphaFoldDB" id="A0A9D3WSM4"/>
<dbReference type="Pfam" id="PF05934">
    <property type="entry name" value="MCLC"/>
    <property type="match status" value="2"/>
</dbReference>
<comment type="subcellular location">
    <subcellularLocation>
        <location evidence="1">Membrane</location>
        <topology evidence="1">Multi-pass membrane protein</topology>
    </subcellularLocation>
</comment>
<keyword evidence="7" id="KW-0175">Coiled coil</keyword>
<keyword evidence="12" id="KW-1185">Reference proteome</keyword>
<protein>
    <recommendedName>
        <fullName evidence="3">Chloride channel CLIC-like protein 1</fullName>
    </recommendedName>
</protein>
<dbReference type="InterPro" id="IPR009231">
    <property type="entry name" value="Chloride_chnl_CLIC-like"/>
</dbReference>
<evidence type="ECO:0000256" key="4">
    <source>
        <dbReference type="ARBA" id="ARBA00022692"/>
    </source>
</evidence>
<organism evidence="11 12">
    <name type="scientific">Mauremys mutica</name>
    <name type="common">yellowpond turtle</name>
    <dbReference type="NCBI Taxonomy" id="74926"/>
    <lineage>
        <taxon>Eukaryota</taxon>
        <taxon>Metazoa</taxon>
        <taxon>Chordata</taxon>
        <taxon>Craniata</taxon>
        <taxon>Vertebrata</taxon>
        <taxon>Euteleostomi</taxon>
        <taxon>Archelosauria</taxon>
        <taxon>Testudinata</taxon>
        <taxon>Testudines</taxon>
        <taxon>Cryptodira</taxon>
        <taxon>Durocryptodira</taxon>
        <taxon>Testudinoidea</taxon>
        <taxon>Geoemydidae</taxon>
        <taxon>Geoemydinae</taxon>
        <taxon>Mauremys</taxon>
    </lineage>
</organism>
<dbReference type="Proteomes" id="UP000827986">
    <property type="component" value="Unassembled WGS sequence"/>
</dbReference>
<evidence type="ECO:0000256" key="1">
    <source>
        <dbReference type="ARBA" id="ARBA00004141"/>
    </source>
</evidence>
<dbReference type="GO" id="GO:0005254">
    <property type="term" value="F:chloride channel activity"/>
    <property type="evidence" value="ECO:0007669"/>
    <property type="project" value="TreeGrafter"/>
</dbReference>
<feature type="compositionally biased region" description="Basic and acidic residues" evidence="8">
    <location>
        <begin position="604"/>
        <end position="618"/>
    </location>
</feature>
<evidence type="ECO:0000256" key="6">
    <source>
        <dbReference type="ARBA" id="ARBA00023136"/>
    </source>
</evidence>
<keyword evidence="6 9" id="KW-0472">Membrane</keyword>
<feature type="signal peptide" evidence="10">
    <location>
        <begin position="1"/>
        <end position="20"/>
    </location>
</feature>
<dbReference type="GO" id="GO:0005783">
    <property type="term" value="C:endoplasmic reticulum"/>
    <property type="evidence" value="ECO:0007669"/>
    <property type="project" value="TreeGrafter"/>
</dbReference>
<comment type="similarity">
    <text evidence="2">Belongs to the chloride channel MCLC family.</text>
</comment>
<feature type="chain" id="PRO_5039700245" description="Chloride channel CLIC-like protein 1" evidence="10">
    <location>
        <begin position="21"/>
        <end position="664"/>
    </location>
</feature>
<feature type="compositionally biased region" description="Basic and acidic residues" evidence="8">
    <location>
        <begin position="637"/>
        <end position="647"/>
    </location>
</feature>
<dbReference type="EMBL" id="JAHDVG010000487">
    <property type="protein sequence ID" value="KAH1166226.1"/>
    <property type="molecule type" value="Genomic_DNA"/>
</dbReference>
<feature type="region of interest" description="Disordered" evidence="8">
    <location>
        <begin position="560"/>
        <end position="664"/>
    </location>
</feature>
<reference evidence="11" key="1">
    <citation type="submission" date="2021-09" db="EMBL/GenBank/DDBJ databases">
        <title>The genome of Mauremys mutica provides insights into the evolution of semi-aquatic lifestyle.</title>
        <authorList>
            <person name="Gong S."/>
            <person name="Gao Y."/>
        </authorList>
    </citation>
    <scope>NUCLEOTIDE SEQUENCE</scope>
    <source>
        <strain evidence="11">MM-2020</strain>
        <tissue evidence="11">Muscle</tissue>
    </source>
</reference>
<evidence type="ECO:0000256" key="10">
    <source>
        <dbReference type="SAM" id="SignalP"/>
    </source>
</evidence>
<evidence type="ECO:0000313" key="12">
    <source>
        <dbReference type="Proteomes" id="UP000827986"/>
    </source>
</evidence>
<evidence type="ECO:0000313" key="11">
    <source>
        <dbReference type="EMBL" id="KAH1166226.1"/>
    </source>
</evidence>
<evidence type="ECO:0000256" key="7">
    <source>
        <dbReference type="SAM" id="Coils"/>
    </source>
</evidence>
<accession>A0A9D3WSM4</accession>
<feature type="transmembrane region" description="Helical" evidence="9">
    <location>
        <begin position="221"/>
        <end position="238"/>
    </location>
</feature>
<keyword evidence="10" id="KW-0732">Signal</keyword>
<dbReference type="OrthoDB" id="10037397at2759"/>
<comment type="caution">
    <text evidence="11">The sequence shown here is derived from an EMBL/GenBank/DDBJ whole genome shotgun (WGS) entry which is preliminary data.</text>
</comment>
<feature type="region of interest" description="Disordered" evidence="8">
    <location>
        <begin position="504"/>
        <end position="539"/>
    </location>
</feature>
<keyword evidence="4 9" id="KW-0812">Transmembrane</keyword>
<gene>
    <name evidence="11" type="ORF">KIL84_015398</name>
</gene>
<feature type="coiled-coil region" evidence="7">
    <location>
        <begin position="68"/>
        <end position="95"/>
    </location>
</feature>
<evidence type="ECO:0000256" key="5">
    <source>
        <dbReference type="ARBA" id="ARBA00022989"/>
    </source>
</evidence>
<evidence type="ECO:0000256" key="8">
    <source>
        <dbReference type="SAM" id="MobiDB-lite"/>
    </source>
</evidence>
<evidence type="ECO:0000256" key="9">
    <source>
        <dbReference type="SAM" id="Phobius"/>
    </source>
</evidence>
<proteinExistence type="inferred from homology"/>
<dbReference type="GO" id="GO:0016020">
    <property type="term" value="C:membrane"/>
    <property type="evidence" value="ECO:0007669"/>
    <property type="project" value="UniProtKB-SubCell"/>
</dbReference>
<dbReference type="PANTHER" id="PTHR34093:SF1">
    <property type="entry name" value="CHLORIDE CHANNEL CLIC-LIKE PROTEIN 1"/>
    <property type="match status" value="1"/>
</dbReference>
<sequence length="664" mass="75129">MLVPLVLCATLMIGSGEIQGDEWIDPTDMLNYDAASGTMRRPAKVNYDDSENREEPDAVVNLPSTAAVSECHRKLESLIQKIEEYEKKEKTKLSESHSIHVFRRYLNKILIEAGRLGLPDENIGDVHYDAEIILTSQALLEINRFLNEEDWKSGALDDAVNNILINFKHHDYEVWKWRFEDTFGIDPYNLLMVLLCLLCIIVTVATELWTHIGWYTQVKRILFISFLISCGWNWIYLYKIAFAQHQAEVARMGSHDTVCDKKIDWSESLFEWLRSSWTFQDDPCQKYYETILVNPIWLVPPTKVLAVTFTNFVTEPLKHIGKGIGEFIKALMKEIPMMLQIPVLIILAVAVLGFCYGAGRSVATLKHLTGPERKPSPSLPSSDRQHWEQIHYNAGDSDANYRRNVGALTGGPHDRGDDHMRLQNGNRSSEVLLPGGTPNARREEHHKCGLHPVSQDQTIFRVKTNVDQNCDKEIAPEEQKLCTLGVEQESEKNCEPQASCSLKKEKTNKQNSVDKTGDLEKTEKGSLPRLMEDTEETKASLNSTDLCYGAGKSVATLRDFKSPEQEPSPSLPPSDRQHWEQINYSAGDSDANYRGNVGPLSRAPYDRGDALREREVHVRLQNSYRSPEVLPASDIPDAQREEHHKVASNEQSQQPAVEALPGTP</sequence>
<keyword evidence="5 9" id="KW-1133">Transmembrane helix</keyword>
<feature type="compositionally biased region" description="Basic and acidic residues" evidence="8">
    <location>
        <begin position="515"/>
        <end position="538"/>
    </location>
</feature>
<feature type="transmembrane region" description="Helical" evidence="9">
    <location>
        <begin position="188"/>
        <end position="209"/>
    </location>
</feature>
<name>A0A9D3WSM4_9SAUR</name>
<feature type="transmembrane region" description="Helical" evidence="9">
    <location>
        <begin position="337"/>
        <end position="358"/>
    </location>
</feature>
<evidence type="ECO:0000256" key="3">
    <source>
        <dbReference type="ARBA" id="ARBA00015571"/>
    </source>
</evidence>
<evidence type="ECO:0000256" key="2">
    <source>
        <dbReference type="ARBA" id="ARBA00005944"/>
    </source>
</evidence>